<evidence type="ECO:0000259" key="1">
    <source>
        <dbReference type="PROSITE" id="PS01179"/>
    </source>
</evidence>
<gene>
    <name evidence="2" type="primary">Dwil\GK14892</name>
    <name evidence="2" type="ORF">Dwil_GK14892</name>
</gene>
<dbReference type="PROSITE" id="PS01179">
    <property type="entry name" value="PID"/>
    <property type="match status" value="1"/>
</dbReference>
<dbReference type="KEGG" id="dwi:6641920"/>
<dbReference type="AlphaFoldDB" id="B4MWE8"/>
<dbReference type="SMART" id="SM00462">
    <property type="entry name" value="PTB"/>
    <property type="match status" value="1"/>
</dbReference>
<protein>
    <recommendedName>
        <fullName evidence="1">PID domain-containing protein</fullName>
    </recommendedName>
</protein>
<sequence>MIDGDSWSLNSINDSKTNRKANKSLNLDLCSTITDLEEIDTSLFATHQLKYMGYTHIEATRSEKLVANAIKTLKSNRTKGQAQRNVTINVLPTEVEIIDIVTQEIILNLSIYDVSYCTAQHEFFALVGSEKCPSLDQEKLLCYVFQCPKRKVAKQITLAVARSFGYAYQHWRQKVIENNRSETIDRLKLSLEDNNFVIQNDIQNGEFGNQSKNWVTFDESKELL</sequence>
<dbReference type="Proteomes" id="UP000007798">
    <property type="component" value="Unassembled WGS sequence"/>
</dbReference>
<dbReference type="OrthoDB" id="9999955at2759"/>
<dbReference type="eggNOG" id="KOG3536">
    <property type="taxonomic scope" value="Eukaryota"/>
</dbReference>
<dbReference type="InterPro" id="IPR011993">
    <property type="entry name" value="PH-like_dom_sf"/>
</dbReference>
<dbReference type="Gene3D" id="2.30.29.30">
    <property type="entry name" value="Pleckstrin-homology domain (PH domain)/Phosphotyrosine-binding domain (PTB)"/>
    <property type="match status" value="1"/>
</dbReference>
<dbReference type="HOGENOM" id="CLU_1236228_0_0_1"/>
<name>B4MWE8_DROWI</name>
<dbReference type="Pfam" id="PF00640">
    <property type="entry name" value="PID"/>
    <property type="match status" value="1"/>
</dbReference>
<dbReference type="STRING" id="7260.B4MWE8"/>
<dbReference type="EMBL" id="CH963857">
    <property type="protein sequence ID" value="EDW76018.1"/>
    <property type="molecule type" value="Genomic_DNA"/>
</dbReference>
<evidence type="ECO:0000313" key="3">
    <source>
        <dbReference type="Proteomes" id="UP000007798"/>
    </source>
</evidence>
<dbReference type="SMR" id="B4MWE8"/>
<dbReference type="InterPro" id="IPR006020">
    <property type="entry name" value="PTB/PI_dom"/>
</dbReference>
<dbReference type="InterPro" id="IPR051133">
    <property type="entry name" value="Adapter_Engulfment-Domain"/>
</dbReference>
<dbReference type="SUPFAM" id="SSF50729">
    <property type="entry name" value="PH domain-like"/>
    <property type="match status" value="1"/>
</dbReference>
<dbReference type="OMA" id="NELMECH"/>
<feature type="domain" description="PID" evidence="1">
    <location>
        <begin position="50"/>
        <end position="177"/>
    </location>
</feature>
<dbReference type="PANTHER" id="PTHR11232">
    <property type="entry name" value="PHOSPHOTYROSINE INTERACTION DOMAIN-CONTAINING FAMILY MEMBER"/>
    <property type="match status" value="1"/>
</dbReference>
<accession>B4MWE8</accession>
<reference evidence="2 3" key="1">
    <citation type="journal article" date="2007" name="Nature">
        <title>Evolution of genes and genomes on the Drosophila phylogeny.</title>
        <authorList>
            <consortium name="Drosophila 12 Genomes Consortium"/>
            <person name="Clark A.G."/>
            <person name="Eisen M.B."/>
            <person name="Smith D.R."/>
            <person name="Bergman C.M."/>
            <person name="Oliver B."/>
            <person name="Markow T.A."/>
            <person name="Kaufman T.C."/>
            <person name="Kellis M."/>
            <person name="Gelbart W."/>
            <person name="Iyer V.N."/>
            <person name="Pollard D.A."/>
            <person name="Sackton T.B."/>
            <person name="Larracuente A.M."/>
            <person name="Singh N.D."/>
            <person name="Abad J.P."/>
            <person name="Abt D.N."/>
            <person name="Adryan B."/>
            <person name="Aguade M."/>
            <person name="Akashi H."/>
            <person name="Anderson W.W."/>
            <person name="Aquadro C.F."/>
            <person name="Ardell D.H."/>
            <person name="Arguello R."/>
            <person name="Artieri C.G."/>
            <person name="Barbash D.A."/>
            <person name="Barker D."/>
            <person name="Barsanti P."/>
            <person name="Batterham P."/>
            <person name="Batzoglou S."/>
            <person name="Begun D."/>
            <person name="Bhutkar A."/>
            <person name="Blanco E."/>
            <person name="Bosak S.A."/>
            <person name="Bradley R.K."/>
            <person name="Brand A.D."/>
            <person name="Brent M.R."/>
            <person name="Brooks A.N."/>
            <person name="Brown R.H."/>
            <person name="Butlin R.K."/>
            <person name="Caggese C."/>
            <person name="Calvi B.R."/>
            <person name="Bernardo de Carvalho A."/>
            <person name="Caspi A."/>
            <person name="Castrezana S."/>
            <person name="Celniker S.E."/>
            <person name="Chang J.L."/>
            <person name="Chapple C."/>
            <person name="Chatterji S."/>
            <person name="Chinwalla A."/>
            <person name="Civetta A."/>
            <person name="Clifton S.W."/>
            <person name="Comeron J.M."/>
            <person name="Costello J.C."/>
            <person name="Coyne J.A."/>
            <person name="Daub J."/>
            <person name="David R.G."/>
            <person name="Delcher A.L."/>
            <person name="Delehaunty K."/>
            <person name="Do C.B."/>
            <person name="Ebling H."/>
            <person name="Edwards K."/>
            <person name="Eickbush T."/>
            <person name="Evans J.D."/>
            <person name="Filipski A."/>
            <person name="Findeiss S."/>
            <person name="Freyhult E."/>
            <person name="Fulton L."/>
            <person name="Fulton R."/>
            <person name="Garcia A.C."/>
            <person name="Gardiner A."/>
            <person name="Garfield D.A."/>
            <person name="Garvin B.E."/>
            <person name="Gibson G."/>
            <person name="Gilbert D."/>
            <person name="Gnerre S."/>
            <person name="Godfrey J."/>
            <person name="Good R."/>
            <person name="Gotea V."/>
            <person name="Gravely B."/>
            <person name="Greenberg A.J."/>
            <person name="Griffiths-Jones S."/>
            <person name="Gross S."/>
            <person name="Guigo R."/>
            <person name="Gustafson E.A."/>
            <person name="Haerty W."/>
            <person name="Hahn M.W."/>
            <person name="Halligan D.L."/>
            <person name="Halpern A.L."/>
            <person name="Halter G.M."/>
            <person name="Han M.V."/>
            <person name="Heger A."/>
            <person name="Hillier L."/>
            <person name="Hinrichs A.S."/>
            <person name="Holmes I."/>
            <person name="Hoskins R.A."/>
            <person name="Hubisz M.J."/>
            <person name="Hultmark D."/>
            <person name="Huntley M.A."/>
            <person name="Jaffe D.B."/>
            <person name="Jagadeeshan S."/>
            <person name="Jeck W.R."/>
            <person name="Johnson J."/>
            <person name="Jones C.D."/>
            <person name="Jordan W.C."/>
            <person name="Karpen G.H."/>
            <person name="Kataoka E."/>
            <person name="Keightley P.D."/>
            <person name="Kheradpour P."/>
            <person name="Kirkness E.F."/>
            <person name="Koerich L.B."/>
            <person name="Kristiansen K."/>
            <person name="Kudrna D."/>
            <person name="Kulathinal R.J."/>
            <person name="Kumar S."/>
            <person name="Kwok R."/>
            <person name="Lander E."/>
            <person name="Langley C.H."/>
            <person name="Lapoint R."/>
            <person name="Lazzaro B.P."/>
            <person name="Lee S.J."/>
            <person name="Levesque L."/>
            <person name="Li R."/>
            <person name="Lin C.F."/>
            <person name="Lin M.F."/>
            <person name="Lindblad-Toh K."/>
            <person name="Llopart A."/>
            <person name="Long M."/>
            <person name="Low L."/>
            <person name="Lozovsky E."/>
            <person name="Lu J."/>
            <person name="Luo M."/>
            <person name="Machado C.A."/>
            <person name="Makalowski W."/>
            <person name="Marzo M."/>
            <person name="Matsuda M."/>
            <person name="Matzkin L."/>
            <person name="McAllister B."/>
            <person name="McBride C.S."/>
            <person name="McKernan B."/>
            <person name="McKernan K."/>
            <person name="Mendez-Lago M."/>
            <person name="Minx P."/>
            <person name="Mollenhauer M.U."/>
            <person name="Montooth K."/>
            <person name="Mount S.M."/>
            <person name="Mu X."/>
            <person name="Myers E."/>
            <person name="Negre B."/>
            <person name="Newfeld S."/>
            <person name="Nielsen R."/>
            <person name="Noor M.A."/>
            <person name="O'Grady P."/>
            <person name="Pachter L."/>
            <person name="Papaceit M."/>
            <person name="Parisi M.J."/>
            <person name="Parisi M."/>
            <person name="Parts L."/>
            <person name="Pedersen J.S."/>
            <person name="Pesole G."/>
            <person name="Phillippy A.M."/>
            <person name="Ponting C.P."/>
            <person name="Pop M."/>
            <person name="Porcelli D."/>
            <person name="Powell J.R."/>
            <person name="Prohaska S."/>
            <person name="Pruitt K."/>
            <person name="Puig M."/>
            <person name="Quesneville H."/>
            <person name="Ram K.R."/>
            <person name="Rand D."/>
            <person name="Rasmussen M.D."/>
            <person name="Reed L.K."/>
            <person name="Reenan R."/>
            <person name="Reily A."/>
            <person name="Remington K.A."/>
            <person name="Rieger T.T."/>
            <person name="Ritchie M.G."/>
            <person name="Robin C."/>
            <person name="Rogers Y.H."/>
            <person name="Rohde C."/>
            <person name="Rozas J."/>
            <person name="Rubenfield M.J."/>
            <person name="Ruiz A."/>
            <person name="Russo S."/>
            <person name="Salzberg S.L."/>
            <person name="Sanchez-Gracia A."/>
            <person name="Saranga D.J."/>
            <person name="Sato H."/>
            <person name="Schaeffer S.W."/>
            <person name="Schatz M.C."/>
            <person name="Schlenke T."/>
            <person name="Schwartz R."/>
            <person name="Segarra C."/>
            <person name="Singh R.S."/>
            <person name="Sirot L."/>
            <person name="Sirota M."/>
            <person name="Sisneros N.B."/>
            <person name="Smith C.D."/>
            <person name="Smith T.F."/>
            <person name="Spieth J."/>
            <person name="Stage D.E."/>
            <person name="Stark A."/>
            <person name="Stephan W."/>
            <person name="Strausberg R.L."/>
            <person name="Strempel S."/>
            <person name="Sturgill D."/>
            <person name="Sutton G."/>
            <person name="Sutton G.G."/>
            <person name="Tao W."/>
            <person name="Teichmann S."/>
            <person name="Tobari Y.N."/>
            <person name="Tomimura Y."/>
            <person name="Tsolas J.M."/>
            <person name="Valente V.L."/>
            <person name="Venter E."/>
            <person name="Venter J.C."/>
            <person name="Vicario S."/>
            <person name="Vieira F.G."/>
            <person name="Vilella A.J."/>
            <person name="Villasante A."/>
            <person name="Walenz B."/>
            <person name="Wang J."/>
            <person name="Wasserman M."/>
            <person name="Watts T."/>
            <person name="Wilson D."/>
            <person name="Wilson R.K."/>
            <person name="Wing R.A."/>
            <person name="Wolfner M.F."/>
            <person name="Wong A."/>
            <person name="Wong G.K."/>
            <person name="Wu C.I."/>
            <person name="Wu G."/>
            <person name="Yamamoto D."/>
            <person name="Yang H.P."/>
            <person name="Yang S.P."/>
            <person name="Yorke J.A."/>
            <person name="Yoshida K."/>
            <person name="Zdobnov E."/>
            <person name="Zhang P."/>
            <person name="Zhang Y."/>
            <person name="Zimin A.V."/>
            <person name="Baldwin J."/>
            <person name="Abdouelleil A."/>
            <person name="Abdulkadir J."/>
            <person name="Abebe A."/>
            <person name="Abera B."/>
            <person name="Abreu J."/>
            <person name="Acer S.C."/>
            <person name="Aftuck L."/>
            <person name="Alexander A."/>
            <person name="An P."/>
            <person name="Anderson E."/>
            <person name="Anderson S."/>
            <person name="Arachi H."/>
            <person name="Azer M."/>
            <person name="Bachantsang P."/>
            <person name="Barry A."/>
            <person name="Bayul T."/>
            <person name="Berlin A."/>
            <person name="Bessette D."/>
            <person name="Bloom T."/>
            <person name="Blye J."/>
            <person name="Boguslavskiy L."/>
            <person name="Bonnet C."/>
            <person name="Boukhgalter B."/>
            <person name="Bourzgui I."/>
            <person name="Brown A."/>
            <person name="Cahill P."/>
            <person name="Channer S."/>
            <person name="Cheshatsang Y."/>
            <person name="Chuda L."/>
            <person name="Citroen M."/>
            <person name="Collymore A."/>
            <person name="Cooke P."/>
            <person name="Costello M."/>
            <person name="D'Aco K."/>
            <person name="Daza R."/>
            <person name="De Haan G."/>
            <person name="DeGray S."/>
            <person name="DeMaso C."/>
            <person name="Dhargay N."/>
            <person name="Dooley K."/>
            <person name="Dooley E."/>
            <person name="Doricent M."/>
            <person name="Dorje P."/>
            <person name="Dorjee K."/>
            <person name="Dupes A."/>
            <person name="Elong R."/>
            <person name="Falk J."/>
            <person name="Farina A."/>
            <person name="Faro S."/>
            <person name="Ferguson D."/>
            <person name="Fisher S."/>
            <person name="Foley C.D."/>
            <person name="Franke A."/>
            <person name="Friedrich D."/>
            <person name="Gadbois L."/>
            <person name="Gearin G."/>
            <person name="Gearin C.R."/>
            <person name="Giannoukos G."/>
            <person name="Goode T."/>
            <person name="Graham J."/>
            <person name="Grandbois E."/>
            <person name="Grewal S."/>
            <person name="Gyaltsen K."/>
            <person name="Hafez N."/>
            <person name="Hagos B."/>
            <person name="Hall J."/>
            <person name="Henson C."/>
            <person name="Hollinger A."/>
            <person name="Honan T."/>
            <person name="Huard M.D."/>
            <person name="Hughes L."/>
            <person name="Hurhula B."/>
            <person name="Husby M.E."/>
            <person name="Kamat A."/>
            <person name="Kanga B."/>
            <person name="Kashin S."/>
            <person name="Khazanovich D."/>
            <person name="Kisner P."/>
            <person name="Lance K."/>
            <person name="Lara M."/>
            <person name="Lee W."/>
            <person name="Lennon N."/>
            <person name="Letendre F."/>
            <person name="LeVine R."/>
            <person name="Lipovsky A."/>
            <person name="Liu X."/>
            <person name="Liu J."/>
            <person name="Liu S."/>
            <person name="Lokyitsang T."/>
            <person name="Lokyitsang Y."/>
            <person name="Lubonja R."/>
            <person name="Lui A."/>
            <person name="MacDonald P."/>
            <person name="Magnisalis V."/>
            <person name="Maru K."/>
            <person name="Matthews C."/>
            <person name="McCusker W."/>
            <person name="McDonough S."/>
            <person name="Mehta T."/>
            <person name="Meldrim J."/>
            <person name="Meneus L."/>
            <person name="Mihai O."/>
            <person name="Mihalev A."/>
            <person name="Mihova T."/>
            <person name="Mittelman R."/>
            <person name="Mlenga V."/>
            <person name="Montmayeur A."/>
            <person name="Mulrain L."/>
            <person name="Navidi A."/>
            <person name="Naylor J."/>
            <person name="Negash T."/>
            <person name="Nguyen T."/>
            <person name="Nguyen N."/>
            <person name="Nicol R."/>
            <person name="Norbu C."/>
            <person name="Norbu N."/>
            <person name="Novod N."/>
            <person name="O'Neill B."/>
            <person name="Osman S."/>
            <person name="Markiewicz E."/>
            <person name="Oyono O.L."/>
            <person name="Patti C."/>
            <person name="Phunkhang P."/>
            <person name="Pierre F."/>
            <person name="Priest M."/>
            <person name="Raghuraman S."/>
            <person name="Rege F."/>
            <person name="Reyes R."/>
            <person name="Rise C."/>
            <person name="Rogov P."/>
            <person name="Ross K."/>
            <person name="Ryan E."/>
            <person name="Settipalli S."/>
            <person name="Shea T."/>
            <person name="Sherpa N."/>
            <person name="Shi L."/>
            <person name="Shih D."/>
            <person name="Sparrow T."/>
            <person name="Spaulding J."/>
            <person name="Stalker J."/>
            <person name="Stange-Thomann N."/>
            <person name="Stavropoulos S."/>
            <person name="Stone C."/>
            <person name="Strader C."/>
            <person name="Tesfaye S."/>
            <person name="Thomson T."/>
            <person name="Thoulutsang Y."/>
            <person name="Thoulutsang D."/>
            <person name="Topham K."/>
            <person name="Topping I."/>
            <person name="Tsamla T."/>
            <person name="Vassiliev H."/>
            <person name="Vo A."/>
            <person name="Wangchuk T."/>
            <person name="Wangdi T."/>
            <person name="Weiand M."/>
            <person name="Wilkinson J."/>
            <person name="Wilson A."/>
            <person name="Yadav S."/>
            <person name="Young G."/>
            <person name="Yu Q."/>
            <person name="Zembek L."/>
            <person name="Zhong D."/>
            <person name="Zimmer A."/>
            <person name="Zwirko Z."/>
            <person name="Jaffe D.B."/>
            <person name="Alvarez P."/>
            <person name="Brockman W."/>
            <person name="Butler J."/>
            <person name="Chin C."/>
            <person name="Gnerre S."/>
            <person name="Grabherr M."/>
            <person name="Kleber M."/>
            <person name="Mauceli E."/>
            <person name="MacCallum I."/>
        </authorList>
    </citation>
    <scope>NUCLEOTIDE SEQUENCE [LARGE SCALE GENOMIC DNA]</scope>
    <source>
        <strain evidence="3">Tucson 14030-0811.24</strain>
    </source>
</reference>
<dbReference type="PhylomeDB" id="B4MWE8"/>
<dbReference type="InParanoid" id="B4MWE8"/>
<evidence type="ECO:0000313" key="2">
    <source>
        <dbReference type="EMBL" id="EDW76018.1"/>
    </source>
</evidence>
<proteinExistence type="predicted"/>
<keyword evidence="3" id="KW-1185">Reference proteome</keyword>
<organism evidence="2 3">
    <name type="scientific">Drosophila willistoni</name>
    <name type="common">Fruit fly</name>
    <dbReference type="NCBI Taxonomy" id="7260"/>
    <lineage>
        <taxon>Eukaryota</taxon>
        <taxon>Metazoa</taxon>
        <taxon>Ecdysozoa</taxon>
        <taxon>Arthropoda</taxon>
        <taxon>Hexapoda</taxon>
        <taxon>Insecta</taxon>
        <taxon>Pterygota</taxon>
        <taxon>Neoptera</taxon>
        <taxon>Endopterygota</taxon>
        <taxon>Diptera</taxon>
        <taxon>Brachycera</taxon>
        <taxon>Muscomorpha</taxon>
        <taxon>Ephydroidea</taxon>
        <taxon>Drosophilidae</taxon>
        <taxon>Drosophila</taxon>
        <taxon>Sophophora</taxon>
    </lineage>
</organism>
<dbReference type="PANTHER" id="PTHR11232:SF74">
    <property type="entry name" value="PTB DOMAIN-CONTAINING ADAPTER PROTEIN CED-6-LIKE PROTEIN"/>
    <property type="match status" value="1"/>
</dbReference>